<comment type="caution">
    <text evidence="2">The sequence shown here is derived from an EMBL/GenBank/DDBJ whole genome shotgun (WGS) entry which is preliminary data.</text>
</comment>
<name>A0A498DC27_9BACI</name>
<dbReference type="InterPro" id="IPR019076">
    <property type="entry name" value="Spore_lipoprot_YhcN/YlaJ-like"/>
</dbReference>
<keyword evidence="3" id="KW-1185">Reference proteome</keyword>
<feature type="chain" id="PRO_5019839870" description="Sporulation protein" evidence="1">
    <location>
        <begin position="27"/>
        <end position="183"/>
    </location>
</feature>
<protein>
    <recommendedName>
        <fullName evidence="4">Sporulation protein</fullName>
    </recommendedName>
</protein>
<dbReference type="AlphaFoldDB" id="A0A498DC27"/>
<keyword evidence="1" id="KW-0732">Signal</keyword>
<sequence>MYKKNGLLIILLGLFIIGGCTGNNNATQTEDISDPLNPDRETERNTEFNEKLGYVHFSKDEIDVEEETRSATIDRNQYADMITRTILQNDGFDEVATLVTDQEVLIAYEKSGDLGSEEAADIAVKTAESFMPRFFEVYVSDNPALIHDIQSLHNSTTNRNYDNTINQIIKEMKKTPQGMTNNK</sequence>
<organism evidence="2 3">
    <name type="scientific">Oceanobacillus piezotolerans</name>
    <dbReference type="NCBI Taxonomy" id="2448030"/>
    <lineage>
        <taxon>Bacteria</taxon>
        <taxon>Bacillati</taxon>
        <taxon>Bacillota</taxon>
        <taxon>Bacilli</taxon>
        <taxon>Bacillales</taxon>
        <taxon>Bacillaceae</taxon>
        <taxon>Oceanobacillus</taxon>
    </lineage>
</organism>
<dbReference type="OrthoDB" id="2691390at2"/>
<dbReference type="Pfam" id="PF09580">
    <property type="entry name" value="Spore_YhcN_YlaJ"/>
    <property type="match status" value="1"/>
</dbReference>
<accession>A0A498DC27</accession>
<dbReference type="PROSITE" id="PS51257">
    <property type="entry name" value="PROKAR_LIPOPROTEIN"/>
    <property type="match status" value="1"/>
</dbReference>
<evidence type="ECO:0000256" key="1">
    <source>
        <dbReference type="SAM" id="SignalP"/>
    </source>
</evidence>
<reference evidence="2 3" key="1">
    <citation type="submission" date="2018-10" db="EMBL/GenBank/DDBJ databases">
        <title>Oceanobacillus sp. YLB-02 draft genome.</title>
        <authorList>
            <person name="Yu L."/>
        </authorList>
    </citation>
    <scope>NUCLEOTIDE SEQUENCE [LARGE SCALE GENOMIC DNA]</scope>
    <source>
        <strain evidence="2 3">YLB-02</strain>
    </source>
</reference>
<dbReference type="Proteomes" id="UP000270219">
    <property type="component" value="Unassembled WGS sequence"/>
</dbReference>
<evidence type="ECO:0008006" key="4">
    <source>
        <dbReference type="Google" id="ProtNLM"/>
    </source>
</evidence>
<dbReference type="RefSeq" id="WP_121521768.1">
    <property type="nucleotide sequence ID" value="NZ_RCHR01000002.1"/>
</dbReference>
<proteinExistence type="predicted"/>
<gene>
    <name evidence="2" type="ORF">D8M04_04730</name>
</gene>
<evidence type="ECO:0000313" key="2">
    <source>
        <dbReference type="EMBL" id="RLL46517.1"/>
    </source>
</evidence>
<dbReference type="EMBL" id="RCHR01000002">
    <property type="protein sequence ID" value="RLL46517.1"/>
    <property type="molecule type" value="Genomic_DNA"/>
</dbReference>
<feature type="signal peptide" evidence="1">
    <location>
        <begin position="1"/>
        <end position="26"/>
    </location>
</feature>
<evidence type="ECO:0000313" key="3">
    <source>
        <dbReference type="Proteomes" id="UP000270219"/>
    </source>
</evidence>